<evidence type="ECO:0000313" key="3">
    <source>
        <dbReference type="Proteomes" id="UP001176517"/>
    </source>
</evidence>
<feature type="compositionally biased region" description="Low complexity" evidence="1">
    <location>
        <begin position="672"/>
        <end position="682"/>
    </location>
</feature>
<dbReference type="AlphaFoldDB" id="A0AAN6GP96"/>
<feature type="compositionally biased region" description="Low complexity" evidence="1">
    <location>
        <begin position="528"/>
        <end position="539"/>
    </location>
</feature>
<feature type="compositionally biased region" description="Acidic residues" evidence="1">
    <location>
        <begin position="648"/>
        <end position="667"/>
    </location>
</feature>
<feature type="region of interest" description="Disordered" evidence="1">
    <location>
        <begin position="1"/>
        <end position="44"/>
    </location>
</feature>
<feature type="compositionally biased region" description="Polar residues" evidence="1">
    <location>
        <begin position="275"/>
        <end position="290"/>
    </location>
</feature>
<organism evidence="2 3">
    <name type="scientific">Tilletia horrida</name>
    <dbReference type="NCBI Taxonomy" id="155126"/>
    <lineage>
        <taxon>Eukaryota</taxon>
        <taxon>Fungi</taxon>
        <taxon>Dikarya</taxon>
        <taxon>Basidiomycota</taxon>
        <taxon>Ustilaginomycotina</taxon>
        <taxon>Exobasidiomycetes</taxon>
        <taxon>Tilletiales</taxon>
        <taxon>Tilletiaceae</taxon>
        <taxon>Tilletia</taxon>
    </lineage>
</organism>
<name>A0AAN6GP96_9BASI</name>
<comment type="caution">
    <text evidence="2">The sequence shown here is derived from an EMBL/GenBank/DDBJ whole genome shotgun (WGS) entry which is preliminary data.</text>
</comment>
<keyword evidence="3" id="KW-1185">Reference proteome</keyword>
<evidence type="ECO:0000256" key="1">
    <source>
        <dbReference type="SAM" id="MobiDB-lite"/>
    </source>
</evidence>
<reference evidence="2" key="1">
    <citation type="journal article" date="2023" name="PhytoFront">
        <title>Draft Genome Resources of Seven Strains of Tilletia horrida, Causal Agent of Kernel Smut of Rice.</title>
        <authorList>
            <person name="Khanal S."/>
            <person name="Antony Babu S."/>
            <person name="Zhou X.G."/>
        </authorList>
    </citation>
    <scope>NUCLEOTIDE SEQUENCE</scope>
    <source>
        <strain evidence="2">TX6</strain>
    </source>
</reference>
<feature type="compositionally biased region" description="Low complexity" evidence="1">
    <location>
        <begin position="557"/>
        <end position="569"/>
    </location>
</feature>
<proteinExistence type="predicted"/>
<feature type="compositionally biased region" description="Low complexity" evidence="1">
    <location>
        <begin position="1"/>
        <end position="16"/>
    </location>
</feature>
<feature type="compositionally biased region" description="Low complexity" evidence="1">
    <location>
        <begin position="450"/>
        <end position="461"/>
    </location>
</feature>
<feature type="compositionally biased region" description="Low complexity" evidence="1">
    <location>
        <begin position="636"/>
        <end position="647"/>
    </location>
</feature>
<feature type="compositionally biased region" description="Polar residues" evidence="1">
    <location>
        <begin position="507"/>
        <end position="519"/>
    </location>
</feature>
<feature type="region of interest" description="Disordered" evidence="1">
    <location>
        <begin position="250"/>
        <end position="331"/>
    </location>
</feature>
<evidence type="ECO:0000313" key="2">
    <source>
        <dbReference type="EMBL" id="KAK0549845.1"/>
    </source>
</evidence>
<dbReference type="EMBL" id="JAPDMZ010000104">
    <property type="protein sequence ID" value="KAK0549845.1"/>
    <property type="molecule type" value="Genomic_DNA"/>
</dbReference>
<feature type="compositionally biased region" description="Low complexity" evidence="1">
    <location>
        <begin position="256"/>
        <end position="274"/>
    </location>
</feature>
<feature type="region of interest" description="Disordered" evidence="1">
    <location>
        <begin position="101"/>
        <end position="120"/>
    </location>
</feature>
<protein>
    <submittedName>
        <fullName evidence="2">Uncharacterized protein</fullName>
    </submittedName>
</protein>
<feature type="compositionally biased region" description="Low complexity" evidence="1">
    <location>
        <begin position="579"/>
        <end position="593"/>
    </location>
</feature>
<accession>A0AAN6GP96</accession>
<dbReference type="Proteomes" id="UP001176517">
    <property type="component" value="Unassembled WGS sequence"/>
</dbReference>
<sequence length="717" mass="76923">MFFKSPAAALKKANSSPAPPPPSSKLRARAAKSGQPRPHTVSGSQLPLHLSSYVSYCAYSSLWDPSVYGAGNPCPPPPRGTLNDSKLAFLDWRMAVIKYERESSSSSNTRTRASSHPLAPAESLEEVLDVIVGDITEADGMEHENALSGRVQELEVDEDVLVRNRKPVQRVSGFAPRPHTSEGIAPTYVPKMPGRFYHIVDAATAENEDTTTTTTKRRPISAIQTTLRPALDSTTIPAAMAKAVILSVHGEDSDGDSASSTPASTSGSASVSGSNMGSYEGSQWRSSSTFSHKRHRASSSVNNAATSAATDGSERRSNRGGHRQHNTEHAISLVELDRSTRLLEARLAADHHEDHHQRKPLPLPVGQHFYASVPFEHLAPVRESSFTTPQIGHDQQKTPQVQAAERFGDGQQSNEEEESKTMATAPVAPRRIVPRRSKSLLSRAVSRFRPTTPSPSSQPNTAGLGPEVESETTDKSNSNSNNTAPAAARPSSRLGIFGRESTRTRSRSVGASTALSSRGGSDVGHHYNNNNNSSNMSNSGYLSDASRRVPVPKIPAQHLAQQQQPSQTQRESMEEGACSSSSRPSSRMASVLSLRPGGGFRRPSLPGSNPPPSSASAHAARMLNEAARPHHHHHQTAAAAAAAAAQQEEGEEQDEAEQQQHQEEEEAPPPRSGSSLSVLRSRTPNPFKSSKNWLKLRHKRADSFSHSPAGSVVASAA</sequence>
<feature type="compositionally biased region" description="Polar residues" evidence="1">
    <location>
        <begin position="683"/>
        <end position="692"/>
    </location>
</feature>
<feature type="compositionally biased region" description="Low complexity" evidence="1">
    <location>
        <begin position="298"/>
        <end position="310"/>
    </location>
</feature>
<feature type="region of interest" description="Disordered" evidence="1">
    <location>
        <begin position="387"/>
        <end position="694"/>
    </location>
</feature>
<feature type="compositionally biased region" description="Low complexity" evidence="1">
    <location>
        <begin position="476"/>
        <end position="493"/>
    </location>
</feature>
<gene>
    <name evidence="2" type="ORF">OC846_003916</name>
</gene>
<feature type="compositionally biased region" description="Low complexity" evidence="1">
    <location>
        <begin position="104"/>
        <end position="115"/>
    </location>
</feature>